<feature type="domain" description="Prepilin type IV endopeptidase peptidase" evidence="2">
    <location>
        <begin position="21"/>
        <end position="115"/>
    </location>
</feature>
<dbReference type="Proteomes" id="UP000249890">
    <property type="component" value="Chromosome"/>
</dbReference>
<accession>A0A2Z2K9N6</accession>
<sequence length="154" mass="15710">MAVAGGSTLSLSINVILLKDLLLTLLLTCASIQDIKTRQIPDSLSVAITSVGFIHFSPLFSLSGMILTGLPYFVAAVISKGKLGGGDIKLMAACGFVLGPVGGTLQSLIGLTLVLFTAAGIGIKSGYQSAKQTSLPLAPFLSAGGLFAVIMLQL</sequence>
<dbReference type="GO" id="GO:0016020">
    <property type="term" value="C:membrane"/>
    <property type="evidence" value="ECO:0007669"/>
    <property type="project" value="InterPro"/>
</dbReference>
<dbReference type="KEGG" id="pdh:B9T62_22925"/>
<proteinExistence type="predicted"/>
<keyword evidence="1" id="KW-1133">Transmembrane helix</keyword>
<evidence type="ECO:0000313" key="4">
    <source>
        <dbReference type="Proteomes" id="UP000249890"/>
    </source>
</evidence>
<protein>
    <recommendedName>
        <fullName evidence="2">Prepilin type IV endopeptidase peptidase domain-containing protein</fullName>
    </recommendedName>
</protein>
<reference evidence="3 4" key="1">
    <citation type="submission" date="2017-06" db="EMBL/GenBank/DDBJ databases">
        <title>Complete genome sequence of Paenibacillus donghaensis KCTC 13049T isolated from East Sea sediment, South Korea.</title>
        <authorList>
            <person name="Jung B.K."/>
            <person name="Hong S.-J."/>
            <person name="Shin J.-H."/>
        </authorList>
    </citation>
    <scope>NUCLEOTIDE SEQUENCE [LARGE SCALE GENOMIC DNA]</scope>
    <source>
        <strain evidence="3 4">KCTC 13049</strain>
    </source>
</reference>
<feature type="transmembrane region" description="Helical" evidence="1">
    <location>
        <begin position="90"/>
        <end position="123"/>
    </location>
</feature>
<keyword evidence="1" id="KW-0472">Membrane</keyword>
<dbReference type="EMBL" id="CP021780">
    <property type="protein sequence ID" value="ASA23406.1"/>
    <property type="molecule type" value="Genomic_DNA"/>
</dbReference>
<dbReference type="InterPro" id="IPR000045">
    <property type="entry name" value="Prepilin_IV_endopep_pep"/>
</dbReference>
<name>A0A2Z2K9N6_9BACL</name>
<evidence type="ECO:0000259" key="2">
    <source>
        <dbReference type="Pfam" id="PF01478"/>
    </source>
</evidence>
<dbReference type="GO" id="GO:0004190">
    <property type="term" value="F:aspartic-type endopeptidase activity"/>
    <property type="evidence" value="ECO:0007669"/>
    <property type="project" value="InterPro"/>
</dbReference>
<feature type="transmembrane region" description="Helical" evidence="1">
    <location>
        <begin position="135"/>
        <end position="152"/>
    </location>
</feature>
<feature type="transmembrane region" description="Helical" evidence="1">
    <location>
        <begin position="44"/>
        <end position="70"/>
    </location>
</feature>
<feature type="transmembrane region" description="Helical" evidence="1">
    <location>
        <begin position="12"/>
        <end position="32"/>
    </location>
</feature>
<organism evidence="3 4">
    <name type="scientific">Paenibacillus donghaensis</name>
    <dbReference type="NCBI Taxonomy" id="414771"/>
    <lineage>
        <taxon>Bacteria</taxon>
        <taxon>Bacillati</taxon>
        <taxon>Bacillota</taxon>
        <taxon>Bacilli</taxon>
        <taxon>Bacillales</taxon>
        <taxon>Paenibacillaceae</taxon>
        <taxon>Paenibacillus</taxon>
    </lineage>
</organism>
<keyword evidence="1" id="KW-0812">Transmembrane</keyword>
<evidence type="ECO:0000256" key="1">
    <source>
        <dbReference type="SAM" id="Phobius"/>
    </source>
</evidence>
<dbReference type="AlphaFoldDB" id="A0A2Z2K9N6"/>
<keyword evidence="4" id="KW-1185">Reference proteome</keyword>
<dbReference type="Gene3D" id="1.20.120.1220">
    <property type="match status" value="1"/>
</dbReference>
<dbReference type="OrthoDB" id="9789291at2"/>
<evidence type="ECO:0000313" key="3">
    <source>
        <dbReference type="EMBL" id="ASA23406.1"/>
    </source>
</evidence>
<dbReference type="Pfam" id="PF01478">
    <property type="entry name" value="Peptidase_A24"/>
    <property type="match status" value="1"/>
</dbReference>
<gene>
    <name evidence="3" type="ORF">B9T62_22925</name>
</gene>